<feature type="transmembrane region" description="Helical" evidence="2">
    <location>
        <begin position="150"/>
        <end position="169"/>
    </location>
</feature>
<comment type="caution">
    <text evidence="3">The sequence shown here is derived from an EMBL/GenBank/DDBJ whole genome shotgun (WGS) entry which is preliminary data.</text>
</comment>
<accession>A0A9P5NQB8</accession>
<keyword evidence="2" id="KW-0472">Membrane</keyword>
<protein>
    <recommendedName>
        <fullName evidence="5">Transmembrane protein</fullName>
    </recommendedName>
</protein>
<dbReference type="Proteomes" id="UP000724874">
    <property type="component" value="Unassembled WGS sequence"/>
</dbReference>
<organism evidence="3 4">
    <name type="scientific">Gymnopilus junonius</name>
    <name type="common">Spectacular rustgill mushroom</name>
    <name type="synonym">Gymnopilus spectabilis subsp. junonius</name>
    <dbReference type="NCBI Taxonomy" id="109634"/>
    <lineage>
        <taxon>Eukaryota</taxon>
        <taxon>Fungi</taxon>
        <taxon>Dikarya</taxon>
        <taxon>Basidiomycota</taxon>
        <taxon>Agaricomycotina</taxon>
        <taxon>Agaricomycetes</taxon>
        <taxon>Agaricomycetidae</taxon>
        <taxon>Agaricales</taxon>
        <taxon>Agaricineae</taxon>
        <taxon>Hymenogastraceae</taxon>
        <taxon>Gymnopilus</taxon>
    </lineage>
</organism>
<name>A0A9P5NQB8_GYMJU</name>
<evidence type="ECO:0000313" key="4">
    <source>
        <dbReference type="Proteomes" id="UP000724874"/>
    </source>
</evidence>
<reference evidence="3" key="1">
    <citation type="submission" date="2020-11" db="EMBL/GenBank/DDBJ databases">
        <authorList>
            <consortium name="DOE Joint Genome Institute"/>
            <person name="Ahrendt S."/>
            <person name="Riley R."/>
            <person name="Andreopoulos W."/>
            <person name="LaButti K."/>
            <person name="Pangilinan J."/>
            <person name="Ruiz-duenas F.J."/>
            <person name="Barrasa J.M."/>
            <person name="Sanchez-Garcia M."/>
            <person name="Camarero S."/>
            <person name="Miyauchi S."/>
            <person name="Serrano A."/>
            <person name="Linde D."/>
            <person name="Babiker R."/>
            <person name="Drula E."/>
            <person name="Ayuso-Fernandez I."/>
            <person name="Pacheco R."/>
            <person name="Padilla G."/>
            <person name="Ferreira P."/>
            <person name="Barriuso J."/>
            <person name="Kellner H."/>
            <person name="Castanera R."/>
            <person name="Alfaro M."/>
            <person name="Ramirez L."/>
            <person name="Pisabarro A.G."/>
            <person name="Kuo A."/>
            <person name="Tritt A."/>
            <person name="Lipzen A."/>
            <person name="He G."/>
            <person name="Yan M."/>
            <person name="Ng V."/>
            <person name="Cullen D."/>
            <person name="Martin F."/>
            <person name="Rosso M.-N."/>
            <person name="Henrissat B."/>
            <person name="Hibbett D."/>
            <person name="Martinez A.T."/>
            <person name="Grigoriev I.V."/>
        </authorList>
    </citation>
    <scope>NUCLEOTIDE SEQUENCE</scope>
    <source>
        <strain evidence="3">AH 44721</strain>
    </source>
</reference>
<evidence type="ECO:0000313" key="3">
    <source>
        <dbReference type="EMBL" id="KAF8901175.1"/>
    </source>
</evidence>
<feature type="compositionally biased region" description="Polar residues" evidence="1">
    <location>
        <begin position="218"/>
        <end position="236"/>
    </location>
</feature>
<keyword evidence="2" id="KW-0812">Transmembrane</keyword>
<dbReference type="EMBL" id="JADNYJ010000043">
    <property type="protein sequence ID" value="KAF8901175.1"/>
    <property type="molecule type" value="Genomic_DNA"/>
</dbReference>
<proteinExistence type="predicted"/>
<keyword evidence="2" id="KW-1133">Transmembrane helix</keyword>
<feature type="transmembrane region" description="Helical" evidence="2">
    <location>
        <begin position="122"/>
        <end position="144"/>
    </location>
</feature>
<keyword evidence="4" id="KW-1185">Reference proteome</keyword>
<evidence type="ECO:0008006" key="5">
    <source>
        <dbReference type="Google" id="ProtNLM"/>
    </source>
</evidence>
<feature type="transmembrane region" description="Helical" evidence="2">
    <location>
        <begin position="81"/>
        <end position="101"/>
    </location>
</feature>
<feature type="transmembrane region" description="Helical" evidence="2">
    <location>
        <begin position="51"/>
        <end position="69"/>
    </location>
</feature>
<gene>
    <name evidence="3" type="ORF">CPB84DRAFT_1777961</name>
</gene>
<evidence type="ECO:0000256" key="1">
    <source>
        <dbReference type="SAM" id="MobiDB-lite"/>
    </source>
</evidence>
<dbReference type="AlphaFoldDB" id="A0A9P5NQB8"/>
<sequence>MFVLATVDVAISWNLLLRHTRWLYTEDIHCVIADVLLILRCYVVWGRRKSILILTGLLLVVGTVFGIISEGTLSPSLKKFIIVYLCFDLVLNVGVTILTAGRILWIAREVKKIVGDQMTSHYHFAIGLMAAVISIRIVVGVIFFAPPSVILTANLQCIVPILLIVQITLGQSVKDVQSTVNKLQGGTQQIVLDTIVSTHIEFERGAAHEGLDAEEVDNTQQPGDSESCSVTNSSDN</sequence>
<evidence type="ECO:0000256" key="2">
    <source>
        <dbReference type="SAM" id="Phobius"/>
    </source>
</evidence>
<feature type="region of interest" description="Disordered" evidence="1">
    <location>
        <begin position="211"/>
        <end position="236"/>
    </location>
</feature>
<dbReference type="OrthoDB" id="3019750at2759"/>